<proteinExistence type="predicted"/>
<feature type="region of interest" description="Disordered" evidence="1">
    <location>
        <begin position="1"/>
        <end position="93"/>
    </location>
</feature>
<evidence type="ECO:0000313" key="3">
    <source>
        <dbReference type="Proteomes" id="UP000774617"/>
    </source>
</evidence>
<protein>
    <submittedName>
        <fullName evidence="2">Uncharacterized protein</fullName>
    </submittedName>
</protein>
<gene>
    <name evidence="2" type="ORF">B0J12DRAFT_760449</name>
</gene>
<reference evidence="2 3" key="1">
    <citation type="journal article" date="2021" name="Nat. Commun.">
        <title>Genetic determinants of endophytism in the Arabidopsis root mycobiome.</title>
        <authorList>
            <person name="Mesny F."/>
            <person name="Miyauchi S."/>
            <person name="Thiergart T."/>
            <person name="Pickel B."/>
            <person name="Atanasova L."/>
            <person name="Karlsson M."/>
            <person name="Huettel B."/>
            <person name="Barry K.W."/>
            <person name="Haridas S."/>
            <person name="Chen C."/>
            <person name="Bauer D."/>
            <person name="Andreopoulos W."/>
            <person name="Pangilinan J."/>
            <person name="LaButti K."/>
            <person name="Riley R."/>
            <person name="Lipzen A."/>
            <person name="Clum A."/>
            <person name="Drula E."/>
            <person name="Henrissat B."/>
            <person name="Kohler A."/>
            <person name="Grigoriev I.V."/>
            <person name="Martin F.M."/>
            <person name="Hacquard S."/>
        </authorList>
    </citation>
    <scope>NUCLEOTIDE SEQUENCE [LARGE SCALE GENOMIC DNA]</scope>
    <source>
        <strain evidence="2 3">MPI-SDFR-AT-0080</strain>
    </source>
</reference>
<feature type="region of interest" description="Disordered" evidence="1">
    <location>
        <begin position="210"/>
        <end position="241"/>
    </location>
</feature>
<name>A0ABQ8G3Z9_9PEZI</name>
<organism evidence="2 3">
    <name type="scientific">Macrophomina phaseolina</name>
    <dbReference type="NCBI Taxonomy" id="35725"/>
    <lineage>
        <taxon>Eukaryota</taxon>
        <taxon>Fungi</taxon>
        <taxon>Dikarya</taxon>
        <taxon>Ascomycota</taxon>
        <taxon>Pezizomycotina</taxon>
        <taxon>Dothideomycetes</taxon>
        <taxon>Dothideomycetes incertae sedis</taxon>
        <taxon>Botryosphaeriales</taxon>
        <taxon>Botryosphaeriaceae</taxon>
        <taxon>Macrophomina</taxon>
    </lineage>
</organism>
<feature type="compositionally biased region" description="Polar residues" evidence="1">
    <location>
        <begin position="218"/>
        <end position="236"/>
    </location>
</feature>
<comment type="caution">
    <text evidence="2">The sequence shown here is derived from an EMBL/GenBank/DDBJ whole genome shotgun (WGS) entry which is preliminary data.</text>
</comment>
<evidence type="ECO:0000256" key="1">
    <source>
        <dbReference type="SAM" id="MobiDB-lite"/>
    </source>
</evidence>
<accession>A0ABQ8G3Z9</accession>
<dbReference type="Proteomes" id="UP000774617">
    <property type="component" value="Unassembled WGS sequence"/>
</dbReference>
<sequence length="255" mass="26337">MAQGATRRPGRRRQRLQGWQRGNAPGDDSDAASSATAAAAARPPAPAPAPATPAPAPPPPPPPPTTVTTTSNNGPRQCNCCARTSRPDRGLPWIPQPAISSGIGGRAAQSSRCGFACPPPAPAPRVTPLVSALSPSTSSSQPPPALVLEPVLGWRRPLARALLQSPAFSLPARSLPLRSPPPHLSRPWSSGSNVVSHWLRPAIAEALAGPKSAPTLDPRSTTPVHHSPHLSPTTTNRPPPLACCMRISLTPPGSC</sequence>
<feature type="compositionally biased region" description="Low complexity" evidence="1">
    <location>
        <begin position="31"/>
        <end position="42"/>
    </location>
</feature>
<evidence type="ECO:0000313" key="2">
    <source>
        <dbReference type="EMBL" id="KAH7044006.1"/>
    </source>
</evidence>
<keyword evidence="3" id="KW-1185">Reference proteome</keyword>
<dbReference type="EMBL" id="JAGTJR010000021">
    <property type="protein sequence ID" value="KAH7044006.1"/>
    <property type="molecule type" value="Genomic_DNA"/>
</dbReference>
<feature type="compositionally biased region" description="Pro residues" evidence="1">
    <location>
        <begin position="43"/>
        <end position="65"/>
    </location>
</feature>